<dbReference type="Proteomes" id="UP000050794">
    <property type="component" value="Unassembled WGS sequence"/>
</dbReference>
<evidence type="ECO:0000256" key="1">
    <source>
        <dbReference type="SAM" id="SignalP"/>
    </source>
</evidence>
<feature type="chain" id="PRO_5044553239" evidence="1">
    <location>
        <begin position="21"/>
        <end position="67"/>
    </location>
</feature>
<keyword evidence="1" id="KW-0732">Signal</keyword>
<evidence type="ECO:0000313" key="2">
    <source>
        <dbReference type="EMBL" id="VDM40095.1"/>
    </source>
</evidence>
<name>A0A183UJV4_TOXCA</name>
<reference evidence="2 3" key="2">
    <citation type="submission" date="2018-11" db="EMBL/GenBank/DDBJ databases">
        <authorList>
            <consortium name="Pathogen Informatics"/>
        </authorList>
    </citation>
    <scope>NUCLEOTIDE SEQUENCE [LARGE SCALE GENOMIC DNA]</scope>
</reference>
<proteinExistence type="predicted"/>
<evidence type="ECO:0000313" key="4">
    <source>
        <dbReference type="WBParaSite" id="TCNE_0000877401-mRNA-1"/>
    </source>
</evidence>
<keyword evidence="3" id="KW-1185">Reference proteome</keyword>
<evidence type="ECO:0000313" key="3">
    <source>
        <dbReference type="Proteomes" id="UP000050794"/>
    </source>
</evidence>
<dbReference type="AlphaFoldDB" id="A0A183UJV4"/>
<accession>A0A183UJV4</accession>
<sequence length="67" mass="7497">MSYLANVFVCIAVFIDAGAAKLNEQRFNIITSNKESAIVRVGMLITSISDVNFKQSVSLLFRIRDRT</sequence>
<dbReference type="EMBL" id="UYWY01019995">
    <property type="protein sequence ID" value="VDM40095.1"/>
    <property type="molecule type" value="Genomic_DNA"/>
</dbReference>
<gene>
    <name evidence="2" type="ORF">TCNE_LOCUS8774</name>
</gene>
<organism evidence="3 4">
    <name type="scientific">Toxocara canis</name>
    <name type="common">Canine roundworm</name>
    <dbReference type="NCBI Taxonomy" id="6265"/>
    <lineage>
        <taxon>Eukaryota</taxon>
        <taxon>Metazoa</taxon>
        <taxon>Ecdysozoa</taxon>
        <taxon>Nematoda</taxon>
        <taxon>Chromadorea</taxon>
        <taxon>Rhabditida</taxon>
        <taxon>Spirurina</taxon>
        <taxon>Ascaridomorpha</taxon>
        <taxon>Ascaridoidea</taxon>
        <taxon>Toxocaridae</taxon>
        <taxon>Toxocara</taxon>
    </lineage>
</organism>
<dbReference type="WBParaSite" id="TCNE_0000877401-mRNA-1">
    <property type="protein sequence ID" value="TCNE_0000877401-mRNA-1"/>
    <property type="gene ID" value="TCNE_0000877401"/>
</dbReference>
<protein>
    <submittedName>
        <fullName evidence="4">Secreted protein</fullName>
    </submittedName>
</protein>
<reference evidence="4" key="1">
    <citation type="submission" date="2016-06" db="UniProtKB">
        <authorList>
            <consortium name="WormBaseParasite"/>
        </authorList>
    </citation>
    <scope>IDENTIFICATION</scope>
</reference>
<feature type="signal peptide" evidence="1">
    <location>
        <begin position="1"/>
        <end position="20"/>
    </location>
</feature>